<dbReference type="Gene3D" id="3.90.25.10">
    <property type="entry name" value="UDP-galactose 4-epimerase, domain 1"/>
    <property type="match status" value="1"/>
</dbReference>
<accession>A0A382W4I0</accession>
<sequence length="217" mass="23618">FGADRCGENLRTQEEFFQQVLQIPSVSRVVVAGTCREYGEESGRKRGCMEVTPVDEFGKAKDDLHRTLREWCDLGSVELVWLRIFYAYGPGQRYESLIPSIIEQVRSGELLEVRNPEGKHDFVHVNDVAAAFVASVGRENPPPVVDVGWGLAHRVADLVDTVVAVVGGEEVADGPGTVADDCLIANRLTGEALGWFPVVGIVEGVLTMIDPPGNRGS</sequence>
<dbReference type="EMBL" id="UINC01157011">
    <property type="protein sequence ID" value="SVD53756.1"/>
    <property type="molecule type" value="Genomic_DNA"/>
</dbReference>
<dbReference type="InterPro" id="IPR001509">
    <property type="entry name" value="Epimerase_deHydtase"/>
</dbReference>
<dbReference type="Gene3D" id="3.40.50.720">
    <property type="entry name" value="NAD(P)-binding Rossmann-like Domain"/>
    <property type="match status" value="1"/>
</dbReference>
<gene>
    <name evidence="2" type="ORF">METZ01_LOCUS406610</name>
</gene>
<dbReference type="AlphaFoldDB" id="A0A382W4I0"/>
<feature type="non-terminal residue" evidence="2">
    <location>
        <position position="1"/>
    </location>
</feature>
<reference evidence="2" key="1">
    <citation type="submission" date="2018-05" db="EMBL/GenBank/DDBJ databases">
        <authorList>
            <person name="Lanie J.A."/>
            <person name="Ng W.-L."/>
            <person name="Kazmierczak K.M."/>
            <person name="Andrzejewski T.M."/>
            <person name="Davidsen T.M."/>
            <person name="Wayne K.J."/>
            <person name="Tettelin H."/>
            <person name="Glass J.I."/>
            <person name="Rusch D."/>
            <person name="Podicherti R."/>
            <person name="Tsui H.-C.T."/>
            <person name="Winkler M.E."/>
        </authorList>
    </citation>
    <scope>NUCLEOTIDE SEQUENCE</scope>
</reference>
<evidence type="ECO:0000313" key="2">
    <source>
        <dbReference type="EMBL" id="SVD53756.1"/>
    </source>
</evidence>
<organism evidence="2">
    <name type="scientific">marine metagenome</name>
    <dbReference type="NCBI Taxonomy" id="408172"/>
    <lineage>
        <taxon>unclassified sequences</taxon>
        <taxon>metagenomes</taxon>
        <taxon>ecological metagenomes</taxon>
    </lineage>
</organism>
<name>A0A382W4I0_9ZZZZ</name>
<dbReference type="InterPro" id="IPR036291">
    <property type="entry name" value="NAD(P)-bd_dom_sf"/>
</dbReference>
<dbReference type="SUPFAM" id="SSF51735">
    <property type="entry name" value="NAD(P)-binding Rossmann-fold domains"/>
    <property type="match status" value="1"/>
</dbReference>
<evidence type="ECO:0000259" key="1">
    <source>
        <dbReference type="Pfam" id="PF01370"/>
    </source>
</evidence>
<proteinExistence type="predicted"/>
<protein>
    <recommendedName>
        <fullName evidence="1">NAD-dependent epimerase/dehydratase domain-containing protein</fullName>
    </recommendedName>
</protein>
<dbReference type="Pfam" id="PF01370">
    <property type="entry name" value="Epimerase"/>
    <property type="match status" value="1"/>
</dbReference>
<feature type="domain" description="NAD-dependent epimerase/dehydratase" evidence="1">
    <location>
        <begin position="25"/>
        <end position="145"/>
    </location>
</feature>